<protein>
    <submittedName>
        <fullName evidence="1">Uncharacterized protein</fullName>
    </submittedName>
</protein>
<dbReference type="AlphaFoldDB" id="I4AMW0"/>
<reference evidence="2" key="1">
    <citation type="submission" date="2012-06" db="EMBL/GenBank/DDBJ databases">
        <title>The complete genome of Flexibacter litoralis DSM 6794.</title>
        <authorList>
            <person name="Lucas S."/>
            <person name="Copeland A."/>
            <person name="Lapidus A."/>
            <person name="Glavina del Rio T."/>
            <person name="Dalin E."/>
            <person name="Tice H."/>
            <person name="Bruce D."/>
            <person name="Goodwin L."/>
            <person name="Pitluck S."/>
            <person name="Peters L."/>
            <person name="Ovchinnikova G."/>
            <person name="Lu M."/>
            <person name="Kyrpides N."/>
            <person name="Mavromatis K."/>
            <person name="Ivanova N."/>
            <person name="Brettin T."/>
            <person name="Detter J.C."/>
            <person name="Han C."/>
            <person name="Larimer F."/>
            <person name="Land M."/>
            <person name="Hauser L."/>
            <person name="Markowitz V."/>
            <person name="Cheng J.-F."/>
            <person name="Hugenholtz P."/>
            <person name="Woyke T."/>
            <person name="Wu D."/>
            <person name="Spring S."/>
            <person name="Lang E."/>
            <person name="Kopitz M."/>
            <person name="Brambilla E."/>
            <person name="Klenk H.-P."/>
            <person name="Eisen J.A."/>
        </authorList>
    </citation>
    <scope>NUCLEOTIDE SEQUENCE [LARGE SCALE GENOMIC DNA]</scope>
    <source>
        <strain evidence="2">ATCC 23117 / DSM 6794 / NBRC 15988 / NCIMB 1366 / Sio-4</strain>
    </source>
</reference>
<dbReference type="Proteomes" id="UP000006054">
    <property type="component" value="Chromosome"/>
</dbReference>
<gene>
    <name evidence="1" type="ordered locus">Fleli_2948</name>
</gene>
<proteinExistence type="predicted"/>
<sequence length="253" mass="29997">MKLKILVLFILIISFLGSYKPYKIVLEEEKQNELIKNSIQADYKIENIYKINRKSVLELNLQEGKKYKFQYFSKRYFDMILLDSQTEIRAKNKISYGDSSYFTKTIIFECKNTGIYNLKLEGKHFPNSSLLAVASQNIENQIDDKEEYTFAKKYHVAHKWYRSYSENPQYTCVFYKGVTYKYTFEKGIAALLFYNSRRELIMEYTPSTNEKEFEFKNKSTGIYYLTIINPINHKDSVAVINAYHNRPDSTDLK</sequence>
<dbReference type="RefSeq" id="WP_014798729.1">
    <property type="nucleotide sequence ID" value="NC_018018.1"/>
</dbReference>
<dbReference type="HOGENOM" id="CLU_1097330_0_0_10"/>
<evidence type="ECO:0000313" key="1">
    <source>
        <dbReference type="EMBL" id="AFM05295.1"/>
    </source>
</evidence>
<organism evidence="1 2">
    <name type="scientific">Bernardetia litoralis (strain ATCC 23117 / DSM 6794 / NBRC 15988 / NCIMB 1366 / Fx l1 / Sio-4)</name>
    <name type="common">Flexibacter litoralis</name>
    <dbReference type="NCBI Taxonomy" id="880071"/>
    <lineage>
        <taxon>Bacteria</taxon>
        <taxon>Pseudomonadati</taxon>
        <taxon>Bacteroidota</taxon>
        <taxon>Cytophagia</taxon>
        <taxon>Cytophagales</taxon>
        <taxon>Bernardetiaceae</taxon>
        <taxon>Bernardetia</taxon>
    </lineage>
</organism>
<name>I4AMW0_BERLS</name>
<dbReference type="KEGG" id="fli:Fleli_2948"/>
<accession>I4AMW0</accession>
<evidence type="ECO:0000313" key="2">
    <source>
        <dbReference type="Proteomes" id="UP000006054"/>
    </source>
</evidence>
<dbReference type="EMBL" id="CP003345">
    <property type="protein sequence ID" value="AFM05295.1"/>
    <property type="molecule type" value="Genomic_DNA"/>
</dbReference>
<dbReference type="STRING" id="880071.Fleli_2948"/>
<keyword evidence="2" id="KW-1185">Reference proteome</keyword>